<name>A0A645HRC4_9ZZZZ</name>
<dbReference type="AlphaFoldDB" id="A0A645HRC4"/>
<reference evidence="1" key="1">
    <citation type="submission" date="2019-08" db="EMBL/GenBank/DDBJ databases">
        <authorList>
            <person name="Kucharzyk K."/>
            <person name="Murdoch R.W."/>
            <person name="Higgins S."/>
            <person name="Loffler F."/>
        </authorList>
    </citation>
    <scope>NUCLEOTIDE SEQUENCE</scope>
</reference>
<dbReference type="EMBL" id="VSSQ01092847">
    <property type="protein sequence ID" value="MPN37923.1"/>
    <property type="molecule type" value="Genomic_DNA"/>
</dbReference>
<protein>
    <submittedName>
        <fullName evidence="1">Uncharacterized protein</fullName>
    </submittedName>
</protein>
<accession>A0A645HRC4</accession>
<organism evidence="1">
    <name type="scientific">bioreactor metagenome</name>
    <dbReference type="NCBI Taxonomy" id="1076179"/>
    <lineage>
        <taxon>unclassified sequences</taxon>
        <taxon>metagenomes</taxon>
        <taxon>ecological metagenomes</taxon>
    </lineage>
</organism>
<sequence length="97" mass="11469">MNGTDRIKLPDNDTNIESRPAKVDYQRFLVRPDTVFYQTGKHGRQGFRHNFNVFNIECLTFVQFYRSHKVVDLALNIEFILLAFFCIELTDGQCHRQ</sequence>
<gene>
    <name evidence="1" type="ORF">SDC9_185444</name>
</gene>
<evidence type="ECO:0000313" key="1">
    <source>
        <dbReference type="EMBL" id="MPN37923.1"/>
    </source>
</evidence>
<proteinExistence type="predicted"/>
<comment type="caution">
    <text evidence="1">The sequence shown here is derived from an EMBL/GenBank/DDBJ whole genome shotgun (WGS) entry which is preliminary data.</text>
</comment>